<accession>A0ABS8WIJ3</accession>
<comment type="caution">
    <text evidence="1">The sequence shown here is derived from an EMBL/GenBank/DDBJ whole genome shotgun (WGS) entry which is preliminary data.</text>
</comment>
<dbReference type="Proteomes" id="UP000823775">
    <property type="component" value="Unassembled WGS sequence"/>
</dbReference>
<name>A0ABS8WIJ3_DATST</name>
<organism evidence="1 2">
    <name type="scientific">Datura stramonium</name>
    <name type="common">Jimsonweed</name>
    <name type="synonym">Common thornapple</name>
    <dbReference type="NCBI Taxonomy" id="4076"/>
    <lineage>
        <taxon>Eukaryota</taxon>
        <taxon>Viridiplantae</taxon>
        <taxon>Streptophyta</taxon>
        <taxon>Embryophyta</taxon>
        <taxon>Tracheophyta</taxon>
        <taxon>Spermatophyta</taxon>
        <taxon>Magnoliopsida</taxon>
        <taxon>eudicotyledons</taxon>
        <taxon>Gunneridae</taxon>
        <taxon>Pentapetalae</taxon>
        <taxon>asterids</taxon>
        <taxon>lamiids</taxon>
        <taxon>Solanales</taxon>
        <taxon>Solanaceae</taxon>
        <taxon>Solanoideae</taxon>
        <taxon>Datureae</taxon>
        <taxon>Datura</taxon>
    </lineage>
</organism>
<protein>
    <submittedName>
        <fullName evidence="1">Uncharacterized protein</fullName>
    </submittedName>
</protein>
<gene>
    <name evidence="1" type="ORF">HAX54_045938</name>
</gene>
<evidence type="ECO:0000313" key="1">
    <source>
        <dbReference type="EMBL" id="MCE3049857.1"/>
    </source>
</evidence>
<evidence type="ECO:0000313" key="2">
    <source>
        <dbReference type="Proteomes" id="UP000823775"/>
    </source>
</evidence>
<proteinExistence type="predicted"/>
<sequence length="100" mass="11250">LLFLAEVGYQFWPYDMPASLPMPTRLTWAVLHTPLHREKAASHMPTRYKVGNLAPAVESEEWHLAPSLVPILLPRDAWKCAKIMAPRSYQCAHVTGASRG</sequence>
<reference evidence="1 2" key="1">
    <citation type="journal article" date="2021" name="BMC Genomics">
        <title>Datura genome reveals duplications of psychoactive alkaloid biosynthetic genes and high mutation rate following tissue culture.</title>
        <authorList>
            <person name="Rajewski A."/>
            <person name="Carter-House D."/>
            <person name="Stajich J."/>
            <person name="Litt A."/>
        </authorList>
    </citation>
    <scope>NUCLEOTIDE SEQUENCE [LARGE SCALE GENOMIC DNA]</scope>
    <source>
        <strain evidence="1">AR-01</strain>
    </source>
</reference>
<dbReference type="EMBL" id="JACEIK010007189">
    <property type="protein sequence ID" value="MCE3049857.1"/>
    <property type="molecule type" value="Genomic_DNA"/>
</dbReference>
<feature type="non-terminal residue" evidence="1">
    <location>
        <position position="1"/>
    </location>
</feature>
<keyword evidence="2" id="KW-1185">Reference proteome</keyword>